<protein>
    <recommendedName>
        <fullName evidence="3">Nucleotidyltransferase</fullName>
    </recommendedName>
</protein>
<dbReference type="AlphaFoldDB" id="A0A1L9B1H9"/>
<proteinExistence type="predicted"/>
<accession>A0A1L9B1H9</accession>
<dbReference type="Pfam" id="PF08843">
    <property type="entry name" value="AbiEii"/>
    <property type="match status" value="1"/>
</dbReference>
<reference evidence="2" key="1">
    <citation type="submission" date="2016-11" db="EMBL/GenBank/DDBJ databases">
        <authorList>
            <person name="Shukria A."/>
            <person name="Stevens D.C."/>
        </authorList>
    </citation>
    <scope>NUCLEOTIDE SEQUENCE [LARGE SCALE GENOMIC DNA]</scope>
    <source>
        <strain evidence="2">Cbfe23</strain>
    </source>
</reference>
<dbReference type="Proteomes" id="UP000182229">
    <property type="component" value="Unassembled WGS sequence"/>
</dbReference>
<evidence type="ECO:0008006" key="3">
    <source>
        <dbReference type="Google" id="ProtNLM"/>
    </source>
</evidence>
<dbReference type="OrthoDB" id="5504847at2"/>
<organism evidence="1 2">
    <name type="scientific">Cystobacter ferrugineus</name>
    <dbReference type="NCBI Taxonomy" id="83449"/>
    <lineage>
        <taxon>Bacteria</taxon>
        <taxon>Pseudomonadati</taxon>
        <taxon>Myxococcota</taxon>
        <taxon>Myxococcia</taxon>
        <taxon>Myxococcales</taxon>
        <taxon>Cystobacterineae</taxon>
        <taxon>Archangiaceae</taxon>
        <taxon>Cystobacter</taxon>
    </lineage>
</organism>
<dbReference type="RefSeq" id="WP_071902609.1">
    <property type="nucleotide sequence ID" value="NZ_MPIN01000011.1"/>
</dbReference>
<gene>
    <name evidence="1" type="ORF">BON30_33650</name>
</gene>
<dbReference type="InterPro" id="IPR014942">
    <property type="entry name" value="AbiEii"/>
</dbReference>
<dbReference type="EMBL" id="MPIN01000011">
    <property type="protein sequence ID" value="OJH36118.1"/>
    <property type="molecule type" value="Genomic_DNA"/>
</dbReference>
<evidence type="ECO:0000313" key="2">
    <source>
        <dbReference type="Proteomes" id="UP000182229"/>
    </source>
</evidence>
<reference evidence="1 2" key="2">
    <citation type="submission" date="2016-12" db="EMBL/GenBank/DDBJ databases">
        <title>Draft Genome Sequence of Cystobacter ferrugineus Strain Cbfe23.</title>
        <authorList>
            <person name="Akbar S."/>
            <person name="Dowd S.E."/>
            <person name="Stevens D.C."/>
        </authorList>
    </citation>
    <scope>NUCLEOTIDE SEQUENCE [LARGE SCALE GENOMIC DNA]</scope>
    <source>
        <strain evidence="1 2">Cbfe23</strain>
    </source>
</reference>
<comment type="caution">
    <text evidence="1">The sequence shown here is derived from an EMBL/GenBank/DDBJ whole genome shotgun (WGS) entry which is preliminary data.</text>
</comment>
<name>A0A1L9B1H9_9BACT</name>
<evidence type="ECO:0000313" key="1">
    <source>
        <dbReference type="EMBL" id="OJH36118.1"/>
    </source>
</evidence>
<keyword evidence="2" id="KW-1185">Reference proteome</keyword>
<sequence length="341" mass="37970">MPEAFLQLESQDRRDALEVVANKSVRPVHLLEKDVWVVWALNVMFSAHLGQHLVFKGGTSLSKAYGAIRRFSEDVDLTYDIRTIAPDLTGDQTNPLPSSGSQQKKWTKEIRERLKQWVGNTALHTISAAISAERVPATVAVKPDDHSAIQISYQSVSEGSGYVGPVVLLEFGARSTGEPSEERLVQCDAASYLPELEFPTAKPRVMRVERTFWEKATAIHVMCSGAKIRTDRFSRHWYDLVQLDKTGHAASALADRPLALQVAEHKSWFFEEKVDGKPIDYKATVTGGLRLVPEGAVLEALRDDYQKMVNDGLLLDAAEPFETLLEQCRQLQDRANAAAQT</sequence>
<dbReference type="Gene3D" id="3.10.450.620">
    <property type="entry name" value="JHP933, nucleotidyltransferase-like core domain"/>
    <property type="match status" value="1"/>
</dbReference>